<organism evidence="1 2">
    <name type="scientific">Potamilus streckersoni</name>
    <dbReference type="NCBI Taxonomy" id="2493646"/>
    <lineage>
        <taxon>Eukaryota</taxon>
        <taxon>Metazoa</taxon>
        <taxon>Spiralia</taxon>
        <taxon>Lophotrochozoa</taxon>
        <taxon>Mollusca</taxon>
        <taxon>Bivalvia</taxon>
        <taxon>Autobranchia</taxon>
        <taxon>Heteroconchia</taxon>
        <taxon>Palaeoheterodonta</taxon>
        <taxon>Unionida</taxon>
        <taxon>Unionoidea</taxon>
        <taxon>Unionidae</taxon>
        <taxon>Ambleminae</taxon>
        <taxon>Lampsilini</taxon>
        <taxon>Potamilus</taxon>
    </lineage>
</organism>
<dbReference type="Proteomes" id="UP001195483">
    <property type="component" value="Unassembled WGS sequence"/>
</dbReference>
<reference evidence="1" key="1">
    <citation type="journal article" date="2021" name="Genome Biol. Evol.">
        <title>A High-Quality Reference Genome for a Parasitic Bivalve with Doubly Uniparental Inheritance (Bivalvia: Unionida).</title>
        <authorList>
            <person name="Smith C.H."/>
        </authorList>
    </citation>
    <scope>NUCLEOTIDE SEQUENCE</scope>
    <source>
        <strain evidence="1">CHS0354</strain>
    </source>
</reference>
<comment type="caution">
    <text evidence="1">The sequence shown here is derived from an EMBL/GenBank/DDBJ whole genome shotgun (WGS) entry which is preliminary data.</text>
</comment>
<reference evidence="1" key="3">
    <citation type="submission" date="2023-05" db="EMBL/GenBank/DDBJ databases">
        <authorList>
            <person name="Smith C.H."/>
        </authorList>
    </citation>
    <scope>NUCLEOTIDE SEQUENCE</scope>
    <source>
        <strain evidence="1">CHS0354</strain>
        <tissue evidence="1">Mantle</tissue>
    </source>
</reference>
<proteinExistence type="predicted"/>
<dbReference type="EMBL" id="JAEAOA010000270">
    <property type="protein sequence ID" value="KAK3585461.1"/>
    <property type="molecule type" value="Genomic_DNA"/>
</dbReference>
<keyword evidence="2" id="KW-1185">Reference proteome</keyword>
<gene>
    <name evidence="1" type="ORF">CHS0354_003309</name>
</gene>
<protein>
    <submittedName>
        <fullName evidence="1">Uncharacterized protein</fullName>
    </submittedName>
</protein>
<sequence>MVDNSEGNHGEMVDNSEGNYKTLFGPTVPLLIAHSVIDRAMTGSRRTDGEILSTMLHSDTAITSSSSKHISMDIFVIYVKLKETQEHQIPA</sequence>
<dbReference type="AlphaFoldDB" id="A0AAE0S538"/>
<evidence type="ECO:0000313" key="2">
    <source>
        <dbReference type="Proteomes" id="UP001195483"/>
    </source>
</evidence>
<evidence type="ECO:0000313" key="1">
    <source>
        <dbReference type="EMBL" id="KAK3585461.1"/>
    </source>
</evidence>
<name>A0AAE0S538_9BIVA</name>
<reference evidence="1" key="2">
    <citation type="journal article" date="2021" name="Genome Biol. Evol.">
        <title>Developing a high-quality reference genome for a parasitic bivalve with doubly uniparental inheritance (Bivalvia: Unionida).</title>
        <authorList>
            <person name="Smith C.H."/>
        </authorList>
    </citation>
    <scope>NUCLEOTIDE SEQUENCE</scope>
    <source>
        <strain evidence="1">CHS0354</strain>
        <tissue evidence="1">Mantle</tissue>
    </source>
</reference>
<accession>A0AAE0S538</accession>